<dbReference type="AlphaFoldDB" id="F6FZ18"/>
<dbReference type="Pfam" id="PF04228">
    <property type="entry name" value="Zn_peptidase"/>
    <property type="match status" value="1"/>
</dbReference>
<dbReference type="Proteomes" id="UP000007953">
    <property type="component" value="Chromosome"/>
</dbReference>
<evidence type="ECO:0000313" key="7">
    <source>
        <dbReference type="Proteomes" id="UP000007953"/>
    </source>
</evidence>
<gene>
    <name evidence="6" type="ordered locus">RSPO_c00950</name>
</gene>
<dbReference type="EMBL" id="CP002819">
    <property type="protein sequence ID" value="AEG68251.1"/>
    <property type="molecule type" value="Genomic_DNA"/>
</dbReference>
<feature type="region of interest" description="Disordered" evidence="5">
    <location>
        <begin position="140"/>
        <end position="160"/>
    </location>
</feature>
<evidence type="ECO:0000256" key="5">
    <source>
        <dbReference type="SAM" id="MobiDB-lite"/>
    </source>
</evidence>
<dbReference type="PATRIC" id="fig|1031711.3.peg.932"/>
<comment type="subcellular location">
    <subcellularLocation>
        <location evidence="1">Membrane</location>
        <topology evidence="1">Single-pass membrane protein</topology>
    </subcellularLocation>
</comment>
<dbReference type="PANTHER" id="PTHR30168">
    <property type="entry name" value="PUTATIVE MEMBRANE PROTEIN YPFJ"/>
    <property type="match status" value="1"/>
</dbReference>
<evidence type="ECO:0000256" key="2">
    <source>
        <dbReference type="ARBA" id="ARBA00022692"/>
    </source>
</evidence>
<keyword evidence="4" id="KW-0472">Membrane</keyword>
<dbReference type="HOGENOM" id="CLU_059329_0_0_4"/>
<reference evidence="6 7" key="1">
    <citation type="journal article" date="2011" name="J. Bacteriol.">
        <title>Complete genome sequence of the plant pathogen Ralstonia solanacearum strain Po82.</title>
        <authorList>
            <person name="Xu J."/>
            <person name="Zheng H.J."/>
            <person name="Liu L."/>
            <person name="Pan Z.C."/>
            <person name="Prior P."/>
            <person name="Tang B."/>
            <person name="Xu J.S."/>
            <person name="Zhang H."/>
            <person name="Tian Q."/>
            <person name="Zhang L.Q."/>
            <person name="Feng J."/>
        </authorList>
    </citation>
    <scope>NUCLEOTIDE SEQUENCE [LARGE SCALE GENOMIC DNA]</scope>
    <source>
        <strain evidence="6 7">Po82</strain>
    </source>
</reference>
<feature type="region of interest" description="Disordered" evidence="5">
    <location>
        <begin position="68"/>
        <end position="94"/>
    </location>
</feature>
<keyword evidence="2" id="KW-0812">Transmembrane</keyword>
<sequence length="370" mass="39482">MHDGHGAARAALISKFPAGPGAMQQIRPPLADRGFGDGRRHFSGQAHVRMARGRVDFAKFVGGDPGLRSKEKDVRWDDMRESENVEDDRAASGGGGGGFGGGGLRLGVGGIALVAVVGLLMGKNPLEILGMVMQVSQNAPVQSTPHGAARPTGETDNDRSKSMVTHVLGDTEDTWSQLFKQAGRAYQPPKLVLFRQGIRSGCGDATSAVGPFYCPADTKVYLDLGFFDELRRRFGSPGDFAAAYVVAHEVGHHVQNLLGVSDKVSRARAGQSPRVANALSVKLELQADCLAGVWGHYAQQRGLLERGDLEQALTAAHAIGDDTLQRNAGRSVAPDAFTHGTSEQRMHWFRQGFDGGDIRQCDTFRAGADA</sequence>
<evidence type="ECO:0000313" key="6">
    <source>
        <dbReference type="EMBL" id="AEG68251.1"/>
    </source>
</evidence>
<keyword evidence="3" id="KW-1133">Transmembrane helix</keyword>
<evidence type="ECO:0000256" key="4">
    <source>
        <dbReference type="ARBA" id="ARBA00023136"/>
    </source>
</evidence>
<evidence type="ECO:0000256" key="1">
    <source>
        <dbReference type="ARBA" id="ARBA00004167"/>
    </source>
</evidence>
<feature type="compositionally biased region" description="Basic and acidic residues" evidence="5">
    <location>
        <begin position="68"/>
        <end position="90"/>
    </location>
</feature>
<dbReference type="KEGG" id="rsn:RSPO_c00950"/>
<name>F6FZ18_RALS8</name>
<proteinExistence type="predicted"/>
<dbReference type="GO" id="GO:0016020">
    <property type="term" value="C:membrane"/>
    <property type="evidence" value="ECO:0007669"/>
    <property type="project" value="UniProtKB-SubCell"/>
</dbReference>
<dbReference type="eggNOG" id="COG2321">
    <property type="taxonomic scope" value="Bacteria"/>
</dbReference>
<organism evidence="6 7">
    <name type="scientific">Ralstonia solanacearum (strain Po82)</name>
    <dbReference type="NCBI Taxonomy" id="1031711"/>
    <lineage>
        <taxon>Bacteria</taxon>
        <taxon>Pseudomonadati</taxon>
        <taxon>Pseudomonadota</taxon>
        <taxon>Betaproteobacteria</taxon>
        <taxon>Burkholderiales</taxon>
        <taxon>Burkholderiaceae</taxon>
        <taxon>Ralstonia</taxon>
        <taxon>Ralstonia solanacearum species complex</taxon>
    </lineage>
</organism>
<protein>
    <submittedName>
        <fullName evidence="6">Neutral zinc metallopeptidase family</fullName>
    </submittedName>
</protein>
<dbReference type="PANTHER" id="PTHR30168:SF0">
    <property type="entry name" value="INNER MEMBRANE PROTEIN"/>
    <property type="match status" value="1"/>
</dbReference>
<evidence type="ECO:0000256" key="3">
    <source>
        <dbReference type="ARBA" id="ARBA00022989"/>
    </source>
</evidence>
<dbReference type="InterPro" id="IPR007343">
    <property type="entry name" value="Uncharacterised_pept_Zn_put"/>
</dbReference>
<accession>F6FZ18</accession>